<evidence type="ECO:0000256" key="3">
    <source>
        <dbReference type="ARBA" id="ARBA00022679"/>
    </source>
</evidence>
<evidence type="ECO:0000256" key="1">
    <source>
        <dbReference type="ARBA" id="ARBA00011903"/>
    </source>
</evidence>
<dbReference type="GO" id="GO:0004715">
    <property type="term" value="F:non-membrane spanning protein tyrosine kinase activity"/>
    <property type="evidence" value="ECO:0007669"/>
    <property type="project" value="UniProtKB-EC"/>
</dbReference>
<dbReference type="SUPFAM" id="SSF103657">
    <property type="entry name" value="BAR/IMD domain-like"/>
    <property type="match status" value="1"/>
</dbReference>
<dbReference type="Pfam" id="PF00611">
    <property type="entry name" value="FCH"/>
    <property type="match status" value="1"/>
</dbReference>
<reference evidence="20" key="1">
    <citation type="submission" date="2025-08" db="UniProtKB">
        <authorList>
            <consortium name="Ensembl"/>
        </authorList>
    </citation>
    <scope>IDENTIFICATION</scope>
</reference>
<evidence type="ECO:0000256" key="2">
    <source>
        <dbReference type="ARBA" id="ARBA00022553"/>
    </source>
</evidence>
<dbReference type="GO" id="GO:0005524">
    <property type="term" value="F:ATP binding"/>
    <property type="evidence" value="ECO:0007669"/>
    <property type="project" value="UniProtKB-UniRule"/>
</dbReference>
<keyword evidence="3" id="KW-0808">Transferase</keyword>
<dbReference type="Proteomes" id="UP000694388">
    <property type="component" value="Unplaced"/>
</dbReference>
<evidence type="ECO:0000256" key="12">
    <source>
        <dbReference type="PROSITE-ProRule" id="PRU00191"/>
    </source>
</evidence>
<dbReference type="InterPro" id="IPR027267">
    <property type="entry name" value="AH/BAR_dom_sf"/>
</dbReference>
<dbReference type="InterPro" id="IPR050198">
    <property type="entry name" value="Non-receptor_tyrosine_kinases"/>
</dbReference>
<evidence type="ECO:0000256" key="15">
    <source>
        <dbReference type="SAM" id="Coils"/>
    </source>
</evidence>
<dbReference type="Gene3D" id="3.30.505.10">
    <property type="entry name" value="SH2 domain"/>
    <property type="match status" value="1"/>
</dbReference>
<dbReference type="Pfam" id="PF07714">
    <property type="entry name" value="PK_Tyr_Ser-Thr"/>
    <property type="match status" value="1"/>
</dbReference>
<name>A0A8C4QPD2_EPTBU</name>
<evidence type="ECO:0000256" key="5">
    <source>
        <dbReference type="ARBA" id="ARBA00022777"/>
    </source>
</evidence>
<keyword evidence="12" id="KW-0727">SH2 domain</keyword>
<evidence type="ECO:0000256" key="13">
    <source>
        <dbReference type="PROSITE-ProRule" id="PRU01077"/>
    </source>
</evidence>
<dbReference type="PIRSF" id="PIRSF000632">
    <property type="entry name" value="TyrPK_fps"/>
    <property type="match status" value="1"/>
</dbReference>
<dbReference type="InterPro" id="IPR011009">
    <property type="entry name" value="Kinase-like_dom_sf"/>
</dbReference>
<feature type="region of interest" description="Disordered" evidence="16">
    <location>
        <begin position="504"/>
        <end position="545"/>
    </location>
</feature>
<feature type="binding site" evidence="11 14">
    <location>
        <position position="722"/>
    </location>
    <ligand>
        <name>ATP</name>
        <dbReference type="ChEBI" id="CHEBI:30616"/>
    </ligand>
</feature>
<evidence type="ECO:0000256" key="7">
    <source>
        <dbReference type="ARBA" id="ARBA00023054"/>
    </source>
</evidence>
<dbReference type="PROSITE" id="PS51741">
    <property type="entry name" value="F_BAR"/>
    <property type="match status" value="1"/>
</dbReference>
<reference evidence="20" key="2">
    <citation type="submission" date="2025-09" db="UniProtKB">
        <authorList>
            <consortium name="Ensembl"/>
        </authorList>
    </citation>
    <scope>IDENTIFICATION</scope>
</reference>
<comment type="catalytic activity">
    <reaction evidence="9">
        <text>L-tyrosyl-[protein] + ATP = O-phospho-L-tyrosyl-[protein] + ADP + H(+)</text>
        <dbReference type="Rhea" id="RHEA:10596"/>
        <dbReference type="Rhea" id="RHEA-COMP:10136"/>
        <dbReference type="Rhea" id="RHEA-COMP:20101"/>
        <dbReference type="ChEBI" id="CHEBI:15378"/>
        <dbReference type="ChEBI" id="CHEBI:30616"/>
        <dbReference type="ChEBI" id="CHEBI:46858"/>
        <dbReference type="ChEBI" id="CHEBI:61978"/>
        <dbReference type="ChEBI" id="CHEBI:456216"/>
        <dbReference type="EC" id="2.7.10.2"/>
    </reaction>
</comment>
<dbReference type="PROSITE" id="PS00107">
    <property type="entry name" value="PROTEIN_KINASE_ATP"/>
    <property type="match status" value="1"/>
</dbReference>
<dbReference type="AlphaFoldDB" id="A0A8C4QPD2"/>
<evidence type="ECO:0000256" key="8">
    <source>
        <dbReference type="ARBA" id="ARBA00023137"/>
    </source>
</evidence>
<dbReference type="FunFam" id="3.30.200.20:FF:000089">
    <property type="entry name" value="Tyrosine-protein kinase"/>
    <property type="match status" value="1"/>
</dbReference>
<evidence type="ECO:0000256" key="9">
    <source>
        <dbReference type="ARBA" id="ARBA00051245"/>
    </source>
</evidence>
<feature type="domain" description="F-BAR" evidence="19">
    <location>
        <begin position="118"/>
        <end position="376"/>
    </location>
</feature>
<evidence type="ECO:0000259" key="18">
    <source>
        <dbReference type="PROSITE" id="PS50011"/>
    </source>
</evidence>
<dbReference type="InterPro" id="IPR036860">
    <property type="entry name" value="SH2_dom_sf"/>
</dbReference>
<dbReference type="InterPro" id="IPR008266">
    <property type="entry name" value="Tyr_kinase_AS"/>
</dbReference>
<dbReference type="SMART" id="SM00055">
    <property type="entry name" value="FCH"/>
    <property type="match status" value="1"/>
</dbReference>
<dbReference type="InterPro" id="IPR001060">
    <property type="entry name" value="FCH_dom"/>
</dbReference>
<evidence type="ECO:0000256" key="11">
    <source>
        <dbReference type="PIRSR" id="PIRSR000632-2"/>
    </source>
</evidence>
<keyword evidence="2" id="KW-0597">Phosphoprotein</keyword>
<evidence type="ECO:0000259" key="19">
    <source>
        <dbReference type="PROSITE" id="PS51741"/>
    </source>
</evidence>
<evidence type="ECO:0000256" key="10">
    <source>
        <dbReference type="PIRSR" id="PIRSR000632-1"/>
    </source>
</evidence>
<dbReference type="InterPro" id="IPR035849">
    <property type="entry name" value="Fes/Fps/Fer_SH2"/>
</dbReference>
<feature type="coiled-coil region" evidence="15">
    <location>
        <begin position="419"/>
        <end position="460"/>
    </location>
</feature>
<dbReference type="GeneTree" id="ENSGT00940000154997"/>
<evidence type="ECO:0000313" key="21">
    <source>
        <dbReference type="Proteomes" id="UP000694388"/>
    </source>
</evidence>
<dbReference type="Pfam" id="PF00017">
    <property type="entry name" value="SH2"/>
    <property type="match status" value="1"/>
</dbReference>
<dbReference type="InterPro" id="IPR000719">
    <property type="entry name" value="Prot_kinase_dom"/>
</dbReference>
<dbReference type="Gene3D" id="1.20.1270.60">
    <property type="entry name" value="Arfaptin homology (AH) domain/BAR domain"/>
    <property type="match status" value="1"/>
</dbReference>
<keyword evidence="6 11" id="KW-0067">ATP-binding</keyword>
<dbReference type="SUPFAM" id="SSF56112">
    <property type="entry name" value="Protein kinase-like (PK-like)"/>
    <property type="match status" value="1"/>
</dbReference>
<keyword evidence="4 11" id="KW-0547">Nucleotide-binding</keyword>
<feature type="domain" description="Protein kinase" evidence="18">
    <location>
        <begin position="693"/>
        <end position="922"/>
    </location>
</feature>
<dbReference type="Ensembl" id="ENSEBUT00000019142.1">
    <property type="protein sequence ID" value="ENSEBUP00000018565.1"/>
    <property type="gene ID" value="ENSEBUG00000011540.1"/>
</dbReference>
<dbReference type="SUPFAM" id="SSF55550">
    <property type="entry name" value="SH2 domain"/>
    <property type="match status" value="1"/>
</dbReference>
<keyword evidence="5" id="KW-0418">Kinase</keyword>
<dbReference type="InterPro" id="IPR000980">
    <property type="entry name" value="SH2"/>
</dbReference>
<dbReference type="InterPro" id="IPR031160">
    <property type="entry name" value="F_BAR_dom"/>
</dbReference>
<dbReference type="Gene3D" id="1.10.287.160">
    <property type="entry name" value="HR1 repeat"/>
    <property type="match status" value="1"/>
</dbReference>
<feature type="domain" description="SH2" evidence="17">
    <location>
        <begin position="591"/>
        <end position="681"/>
    </location>
</feature>
<accession>A0A8C4QPD2</accession>
<sequence length="922" mass="103779">MLDLVRNQLRSTIDLTVLCRRHCVGSKRAEEGVCKRCLEKTEYGAAIFPRGVLELGARICGHQLVTSHIRAFDTFLSSMKHHQINSWTPSIIEVSPIQSLSVSELPVHNLPWREPQGMGFGQDLQQSGDALNRLQDLELHMLETVRRWITARTKSDREYSTLLQQMCTQAEKAQTGTTDYISQVSKAWTRVVQATDSLARALRSQAEGLAGPLGKVTSLIQEKQQLRRFFQEAHRELGQELHKVVVTDVQKVKGQYEQAAKEAGLAKRKYEETALKGVRERERARERHVKTMMRLHSQHNQFVLVMCGAQQHQNAYQETLLPHLLSSLQNMQEEAVLVLKDILAEYLRVSNLTAEPILLLHQEMASAVSDIQPNTEYDNFIEQNRSQPVSGPPLSFDCLVTEAMSFLLPGQIMVNDLTLEELQHRLSLLSEELEQLGKVRKEKSAHITELEKEIEEMRAIPNYNTGMRVLGKKQAMAECQQGAMITEHAELRLKAQQGMLNSALDALGNGDPPPAQGLLSGNLSPTSTNSSTSSNSSSSSPMGKDNLKQAFTSLFRYSRVPVVGLTEEKQNNTEPQLSQTTKDLPLELQIWYHGALSRHEAQRLLANEGDFLVRESHGKPGEFVLSAMAAGQCRHFIIQNVNNQFKFEGEGFPSICHLVDHHIQMKQVVSKKSGVILLNPVKKDKWILNHDDIQLKEKLGRGNFGEVYKGILLPDDLPVAVKTCRENLPQDMKQKFLMEARILRQYDHPNIVQLIGVCTQRHPVYIVMELVSGGDFLTFLRAKGTALSVRQLLYLSQQAAAGMSYLESKNCIHRDLAARNCLIGEELELKISDFGMSREEEDGIYSPSGGLRQVPIKWTAPEALNYGTFTSSSDVWSFGILLWETFSKGATPYLGLSNHVTREKVDKGGFFSFCETYIHHAW</sequence>
<dbReference type="SMART" id="SM00219">
    <property type="entry name" value="TyrKc"/>
    <property type="match status" value="1"/>
</dbReference>
<evidence type="ECO:0000313" key="20">
    <source>
        <dbReference type="Ensembl" id="ENSEBUP00000018565.1"/>
    </source>
</evidence>
<evidence type="ECO:0000256" key="6">
    <source>
        <dbReference type="ARBA" id="ARBA00022840"/>
    </source>
</evidence>
<dbReference type="InterPro" id="IPR016250">
    <property type="entry name" value="Tyr-prot_kinase_Fes/Fps"/>
</dbReference>
<dbReference type="SMART" id="SM00252">
    <property type="entry name" value="SH2"/>
    <property type="match status" value="1"/>
</dbReference>
<evidence type="ECO:0000259" key="17">
    <source>
        <dbReference type="PROSITE" id="PS50001"/>
    </source>
</evidence>
<dbReference type="Gene3D" id="3.30.200.20">
    <property type="entry name" value="Phosphorylase Kinase, domain 1"/>
    <property type="match status" value="1"/>
</dbReference>
<dbReference type="CDD" id="cd10361">
    <property type="entry name" value="SH2_Fps_family"/>
    <property type="match status" value="1"/>
</dbReference>
<dbReference type="FunFam" id="1.20.1270.60:FF:000029">
    <property type="entry name" value="Tyrosine-protein kinase"/>
    <property type="match status" value="1"/>
</dbReference>
<dbReference type="PRINTS" id="PR00109">
    <property type="entry name" value="TYRKINASE"/>
</dbReference>
<dbReference type="PROSITE" id="PS50001">
    <property type="entry name" value="SH2"/>
    <property type="match status" value="1"/>
</dbReference>
<dbReference type="PANTHER" id="PTHR24418">
    <property type="entry name" value="TYROSINE-PROTEIN KINASE"/>
    <property type="match status" value="1"/>
</dbReference>
<keyword evidence="21" id="KW-1185">Reference proteome</keyword>
<feature type="binding site" evidence="11">
    <location>
        <begin position="699"/>
        <end position="707"/>
    </location>
    <ligand>
        <name>ATP</name>
        <dbReference type="ChEBI" id="CHEBI:30616"/>
    </ligand>
</feature>
<evidence type="ECO:0000256" key="14">
    <source>
        <dbReference type="PROSITE-ProRule" id="PRU10141"/>
    </source>
</evidence>
<keyword evidence="7 13" id="KW-0175">Coiled coil</keyword>
<dbReference type="InterPro" id="IPR020635">
    <property type="entry name" value="Tyr_kinase_cat_dom"/>
</dbReference>
<feature type="active site" description="Proton acceptor" evidence="10">
    <location>
        <position position="815"/>
    </location>
</feature>
<organism evidence="20 21">
    <name type="scientific">Eptatretus burgeri</name>
    <name type="common">Inshore hagfish</name>
    <dbReference type="NCBI Taxonomy" id="7764"/>
    <lineage>
        <taxon>Eukaryota</taxon>
        <taxon>Metazoa</taxon>
        <taxon>Chordata</taxon>
        <taxon>Craniata</taxon>
        <taxon>Vertebrata</taxon>
        <taxon>Cyclostomata</taxon>
        <taxon>Myxini</taxon>
        <taxon>Myxiniformes</taxon>
        <taxon>Myxinidae</taxon>
        <taxon>Eptatretinae</taxon>
        <taxon>Eptatretus</taxon>
    </lineage>
</organism>
<evidence type="ECO:0000256" key="4">
    <source>
        <dbReference type="ARBA" id="ARBA00022741"/>
    </source>
</evidence>
<dbReference type="PROSITE" id="PS50011">
    <property type="entry name" value="PROTEIN_KINASE_DOM"/>
    <property type="match status" value="1"/>
</dbReference>
<keyword evidence="8" id="KW-0829">Tyrosine-protein kinase</keyword>
<dbReference type="InterPro" id="IPR017441">
    <property type="entry name" value="Protein_kinase_ATP_BS"/>
</dbReference>
<feature type="compositionally biased region" description="Low complexity" evidence="16">
    <location>
        <begin position="517"/>
        <end position="541"/>
    </location>
</feature>
<dbReference type="PROSITE" id="PS00109">
    <property type="entry name" value="PROTEIN_KINASE_TYR"/>
    <property type="match status" value="1"/>
</dbReference>
<dbReference type="EC" id="2.7.10.2" evidence="1"/>
<dbReference type="InterPro" id="IPR001245">
    <property type="entry name" value="Ser-Thr/Tyr_kinase_cat_dom"/>
</dbReference>
<dbReference type="PRINTS" id="PR00401">
    <property type="entry name" value="SH2DOMAIN"/>
</dbReference>
<protein>
    <recommendedName>
        <fullName evidence="1">non-specific protein-tyrosine kinase</fullName>
        <ecNumber evidence="1">2.7.10.2</ecNumber>
    </recommendedName>
</protein>
<proteinExistence type="predicted"/>
<dbReference type="Gene3D" id="1.10.510.10">
    <property type="entry name" value="Transferase(Phosphotransferase) domain 1"/>
    <property type="match status" value="1"/>
</dbReference>
<evidence type="ECO:0000256" key="16">
    <source>
        <dbReference type="SAM" id="MobiDB-lite"/>
    </source>
</evidence>